<dbReference type="Gene3D" id="1.10.10.2840">
    <property type="entry name" value="PucR C-terminal helix-turn-helix domain"/>
    <property type="match status" value="1"/>
</dbReference>
<dbReference type="OrthoDB" id="3190266at2"/>
<evidence type="ECO:0000259" key="2">
    <source>
        <dbReference type="Pfam" id="PF13556"/>
    </source>
</evidence>
<dbReference type="InterPro" id="IPR025736">
    <property type="entry name" value="PucR_C-HTH_dom"/>
</dbReference>
<gene>
    <name evidence="4" type="ORF">F8O05_04935</name>
</gene>
<evidence type="ECO:0000259" key="3">
    <source>
        <dbReference type="Pfam" id="PF17853"/>
    </source>
</evidence>
<dbReference type="Proteomes" id="UP000433493">
    <property type="component" value="Unassembled WGS sequence"/>
</dbReference>
<dbReference type="InterPro" id="IPR042070">
    <property type="entry name" value="PucR_C-HTH_sf"/>
</dbReference>
<feature type="domain" description="CdaR GGDEF-like" evidence="3">
    <location>
        <begin position="182"/>
        <end position="289"/>
    </location>
</feature>
<dbReference type="InterPro" id="IPR051448">
    <property type="entry name" value="CdaR-like_regulators"/>
</dbReference>
<dbReference type="Pfam" id="PF13556">
    <property type="entry name" value="HTH_30"/>
    <property type="match status" value="1"/>
</dbReference>
<dbReference type="Pfam" id="PF17853">
    <property type="entry name" value="GGDEF_2"/>
    <property type="match status" value="1"/>
</dbReference>
<sequence>MIYYLNALCYFDSAVIFLVPGGSIVAEQFHALSFLQVTMRNLPESDQLEYVLARVSRITNCALLVYDSQGDVIAAIGDVPAKLIWEFAADATPDAQGRVGRWSLRIRRSGPSGGIFTLVFASRESRDTNLLDEVVDATDVAITAVLGAMRGTDVRRIRDIAQLLETLESGIQAAREHRYWPRLVEFGFSAHSPLLVAVCEPLTGLSPPQEFIAGLLDDAAAAGVPFLVAARLVAATSDSSVHGILPDDALARSWLSALASQFSIGVSSPHSGLPEIPTAVREAEHAQQVAHERNQARLRLALDATASEAVDYRTLRLTNWTKVEAPGREFRARRRALLTPFDEHETILETVVTYLATNLSAPKTAEILFLHTNTVRYRLSRAEELLGESLSSPFTLADLVLALSPEIAARKDLLEENH</sequence>
<evidence type="ECO:0000313" key="4">
    <source>
        <dbReference type="EMBL" id="KAB1644132.1"/>
    </source>
</evidence>
<keyword evidence="5" id="KW-1185">Reference proteome</keyword>
<proteinExistence type="inferred from homology"/>
<organism evidence="4 5">
    <name type="scientific">Gulosibacter chungangensis</name>
    <dbReference type="NCBI Taxonomy" id="979746"/>
    <lineage>
        <taxon>Bacteria</taxon>
        <taxon>Bacillati</taxon>
        <taxon>Actinomycetota</taxon>
        <taxon>Actinomycetes</taxon>
        <taxon>Micrococcales</taxon>
        <taxon>Microbacteriaceae</taxon>
        <taxon>Gulosibacter</taxon>
    </lineage>
</organism>
<name>A0A7J5BDK8_9MICO</name>
<comment type="similarity">
    <text evidence="1">Belongs to the CdaR family.</text>
</comment>
<dbReference type="PANTHER" id="PTHR33744:SF7">
    <property type="entry name" value="PUCR FAMILY TRANSCRIPTIONAL REGULATOR"/>
    <property type="match status" value="1"/>
</dbReference>
<accession>A0A7J5BDK8</accession>
<dbReference type="PANTHER" id="PTHR33744">
    <property type="entry name" value="CARBOHYDRATE DIACID REGULATOR"/>
    <property type="match status" value="1"/>
</dbReference>
<dbReference type="EMBL" id="WBKB01000002">
    <property type="protein sequence ID" value="KAB1644132.1"/>
    <property type="molecule type" value="Genomic_DNA"/>
</dbReference>
<feature type="domain" description="PucR C-terminal helix-turn-helix" evidence="2">
    <location>
        <begin position="348"/>
        <end position="403"/>
    </location>
</feature>
<evidence type="ECO:0000313" key="5">
    <source>
        <dbReference type="Proteomes" id="UP000433493"/>
    </source>
</evidence>
<evidence type="ECO:0000256" key="1">
    <source>
        <dbReference type="ARBA" id="ARBA00006754"/>
    </source>
</evidence>
<comment type="caution">
    <text evidence="4">The sequence shown here is derived from an EMBL/GenBank/DDBJ whole genome shotgun (WGS) entry which is preliminary data.</text>
</comment>
<dbReference type="AlphaFoldDB" id="A0A7J5BDK8"/>
<protein>
    <submittedName>
        <fullName evidence="4">PucR family transcriptional regulator</fullName>
    </submittedName>
</protein>
<reference evidence="4 5" key="1">
    <citation type="submission" date="2019-09" db="EMBL/GenBank/DDBJ databases">
        <title>Phylogeny of genus Pseudoclavibacter and closely related genus.</title>
        <authorList>
            <person name="Li Y."/>
        </authorList>
    </citation>
    <scope>NUCLEOTIDE SEQUENCE [LARGE SCALE GENOMIC DNA]</scope>
    <source>
        <strain evidence="4 5">KCTC 13959</strain>
    </source>
</reference>
<dbReference type="InterPro" id="IPR041522">
    <property type="entry name" value="CdaR_GGDEF"/>
</dbReference>